<dbReference type="NCBIfam" id="TIGR00229">
    <property type="entry name" value="sensory_box"/>
    <property type="match status" value="1"/>
</dbReference>
<sequence length="449" mass="51465">MIKLIKDTVLTSDFIFILILLGFILVVTLLLLENRRDNIRLKQINQKVKDLIAGDYSQVLDMQGSSEITNITNNLNDLSEVIRLTQENLEQESKRLHSILSYMTDGVLATNRRGKITMINDMAKKQLGVQKEDVLNKSILELLKIEDDYELRDLITQVPELMIDSQDANGEYLSLRVRFALVRRESGFISGLVAVLHDTTEQEKEERERRLFVSNVSHELRTPLTSVKSYLEALDEGALSEPVAPDFIKVSLDETNRMMRMVTDLLHLSRIDNATSHLDVELINFTAFITFILNRFDQIRGQDEEKKYELVRDYPITSVWIEIDTDKMTQVIDNILNNAIKYSPDGGKITVTMKTTDDQMILSISDQGLGIPKQDLPRIFDRFYRVDRARSRAQGGTGLGLAIAKEIIKQHKGFIWAKSEYDKGSTFTIVLPYDKDAVKEEVWEDEVED</sequence>
<feature type="domain" description="PAS" evidence="12">
    <location>
        <begin position="92"/>
        <end position="158"/>
    </location>
</feature>
<dbReference type="InterPro" id="IPR005467">
    <property type="entry name" value="His_kinase_dom"/>
</dbReference>
<evidence type="ECO:0000256" key="2">
    <source>
        <dbReference type="ARBA" id="ARBA00004370"/>
    </source>
</evidence>
<evidence type="ECO:0000256" key="9">
    <source>
        <dbReference type="SAM" id="Coils"/>
    </source>
</evidence>
<dbReference type="SMART" id="SM00091">
    <property type="entry name" value="PAS"/>
    <property type="match status" value="1"/>
</dbReference>
<dbReference type="InterPro" id="IPR054693">
    <property type="entry name" value="WalK-like_HAMP"/>
</dbReference>
<dbReference type="EC" id="2.7.13.3" evidence="3"/>
<dbReference type="PROSITE" id="PS50885">
    <property type="entry name" value="HAMP"/>
    <property type="match status" value="1"/>
</dbReference>
<keyword evidence="8 10" id="KW-0472">Membrane</keyword>
<dbReference type="NCBIfam" id="NF033093">
    <property type="entry name" value="HK_VicK"/>
    <property type="match status" value="1"/>
</dbReference>
<evidence type="ECO:0000256" key="3">
    <source>
        <dbReference type="ARBA" id="ARBA00012438"/>
    </source>
</evidence>
<dbReference type="InterPro" id="IPR003660">
    <property type="entry name" value="HAMP_dom"/>
</dbReference>
<dbReference type="SUPFAM" id="SSF47384">
    <property type="entry name" value="Homodimeric domain of signal transducing histidine kinase"/>
    <property type="match status" value="1"/>
</dbReference>
<reference evidence="15 16" key="1">
    <citation type="submission" date="2019-10" db="EMBL/GenBank/DDBJ databases">
        <title>Streptococcus mitis of the oral and urogenital tracts.</title>
        <authorList>
            <person name="Price T."/>
            <person name="Mores C.R."/>
            <person name="Putonti C."/>
            <person name="Wolfe A.J."/>
        </authorList>
    </citation>
    <scope>NUCLEOTIDE SEQUENCE [LARGE SCALE GENOMIC DNA]</scope>
    <source>
        <strain evidence="15 16">SM10</strain>
    </source>
</reference>
<evidence type="ECO:0000256" key="10">
    <source>
        <dbReference type="SAM" id="Phobius"/>
    </source>
</evidence>
<dbReference type="SUPFAM" id="SSF55785">
    <property type="entry name" value="PYP-like sensor domain (PAS domain)"/>
    <property type="match status" value="1"/>
</dbReference>
<evidence type="ECO:0000259" key="14">
    <source>
        <dbReference type="PROSITE" id="PS50885"/>
    </source>
</evidence>
<evidence type="ECO:0000256" key="8">
    <source>
        <dbReference type="ARBA" id="ARBA00023136"/>
    </source>
</evidence>
<dbReference type="FunFam" id="1.10.287.130:FF:000001">
    <property type="entry name" value="Two-component sensor histidine kinase"/>
    <property type="match status" value="1"/>
</dbReference>
<name>A0A6I1TX44_STRMT</name>
<dbReference type="GO" id="GO:0004721">
    <property type="term" value="F:phosphoprotein phosphatase activity"/>
    <property type="evidence" value="ECO:0007669"/>
    <property type="project" value="TreeGrafter"/>
</dbReference>
<dbReference type="CDD" id="cd00130">
    <property type="entry name" value="PAS"/>
    <property type="match status" value="1"/>
</dbReference>
<dbReference type="AlphaFoldDB" id="A0A6I1TX44"/>
<dbReference type="SMART" id="SM00388">
    <property type="entry name" value="HisKA"/>
    <property type="match status" value="1"/>
</dbReference>
<dbReference type="FunFam" id="3.30.565.10:FF:000006">
    <property type="entry name" value="Sensor histidine kinase WalK"/>
    <property type="match status" value="1"/>
</dbReference>
<dbReference type="GO" id="GO:0005886">
    <property type="term" value="C:plasma membrane"/>
    <property type="evidence" value="ECO:0007669"/>
    <property type="project" value="TreeGrafter"/>
</dbReference>
<evidence type="ECO:0000313" key="15">
    <source>
        <dbReference type="EMBL" id="MQQ29730.1"/>
    </source>
</evidence>
<dbReference type="PANTHER" id="PTHR45453">
    <property type="entry name" value="PHOSPHATE REGULON SENSOR PROTEIN PHOR"/>
    <property type="match status" value="1"/>
</dbReference>
<dbReference type="Pfam" id="PF00989">
    <property type="entry name" value="PAS"/>
    <property type="match status" value="1"/>
</dbReference>
<comment type="subcellular location">
    <subcellularLocation>
        <location evidence="2">Membrane</location>
    </subcellularLocation>
</comment>
<evidence type="ECO:0000256" key="6">
    <source>
        <dbReference type="ARBA" id="ARBA00022777"/>
    </source>
</evidence>
<dbReference type="PROSITE" id="PS50112">
    <property type="entry name" value="PAS"/>
    <property type="match status" value="1"/>
</dbReference>
<dbReference type="Gene3D" id="1.10.8.500">
    <property type="entry name" value="HAMP domain in histidine kinase"/>
    <property type="match status" value="1"/>
</dbReference>
<feature type="domain" description="Histidine kinase" evidence="11">
    <location>
        <begin position="215"/>
        <end position="435"/>
    </location>
</feature>
<evidence type="ECO:0000259" key="11">
    <source>
        <dbReference type="PROSITE" id="PS50109"/>
    </source>
</evidence>
<keyword evidence="7" id="KW-0902">Two-component regulatory system</keyword>
<evidence type="ECO:0000256" key="5">
    <source>
        <dbReference type="ARBA" id="ARBA00022679"/>
    </source>
</evidence>
<dbReference type="InterPro" id="IPR003594">
    <property type="entry name" value="HATPase_dom"/>
</dbReference>
<dbReference type="InterPro" id="IPR000700">
    <property type="entry name" value="PAS-assoc_C"/>
</dbReference>
<evidence type="ECO:0000259" key="12">
    <source>
        <dbReference type="PROSITE" id="PS50112"/>
    </source>
</evidence>
<dbReference type="PANTHER" id="PTHR45453:SF1">
    <property type="entry name" value="PHOSPHATE REGULON SENSOR PROTEIN PHOR"/>
    <property type="match status" value="1"/>
</dbReference>
<accession>A0A6I1TX44</accession>
<evidence type="ECO:0000259" key="13">
    <source>
        <dbReference type="PROSITE" id="PS50113"/>
    </source>
</evidence>
<comment type="catalytic activity">
    <reaction evidence="1">
        <text>ATP + protein L-histidine = ADP + protein N-phospho-L-histidine.</text>
        <dbReference type="EC" id="2.7.13.3"/>
    </reaction>
</comment>
<comment type="caution">
    <text evidence="15">The sequence shown here is derived from an EMBL/GenBank/DDBJ whole genome shotgun (WGS) entry which is preliminary data.</text>
</comment>
<keyword evidence="5" id="KW-0808">Transferase</keyword>
<dbReference type="InterPro" id="IPR058096">
    <property type="entry name" value="WalK_streptococcus"/>
</dbReference>
<keyword evidence="6 15" id="KW-0418">Kinase</keyword>
<keyword evidence="9" id="KW-0175">Coiled coil</keyword>
<dbReference type="Pfam" id="PF22610">
    <property type="entry name" value="CovS-like_HAMP"/>
    <property type="match status" value="1"/>
</dbReference>
<proteinExistence type="predicted"/>
<dbReference type="Proteomes" id="UP000438885">
    <property type="component" value="Unassembled WGS sequence"/>
</dbReference>
<evidence type="ECO:0000256" key="1">
    <source>
        <dbReference type="ARBA" id="ARBA00000085"/>
    </source>
</evidence>
<evidence type="ECO:0000313" key="16">
    <source>
        <dbReference type="Proteomes" id="UP000438885"/>
    </source>
</evidence>
<dbReference type="CDD" id="cd00082">
    <property type="entry name" value="HisKA"/>
    <property type="match status" value="1"/>
</dbReference>
<dbReference type="Pfam" id="PF02518">
    <property type="entry name" value="HATPase_c"/>
    <property type="match status" value="1"/>
</dbReference>
<dbReference type="GO" id="GO:0016036">
    <property type="term" value="P:cellular response to phosphate starvation"/>
    <property type="evidence" value="ECO:0007669"/>
    <property type="project" value="TreeGrafter"/>
</dbReference>
<dbReference type="InterPro" id="IPR035965">
    <property type="entry name" value="PAS-like_dom_sf"/>
</dbReference>
<feature type="domain" description="PAC" evidence="13">
    <location>
        <begin position="157"/>
        <end position="211"/>
    </location>
</feature>
<organism evidence="15 16">
    <name type="scientific">Streptococcus mitis</name>
    <dbReference type="NCBI Taxonomy" id="28037"/>
    <lineage>
        <taxon>Bacteria</taxon>
        <taxon>Bacillati</taxon>
        <taxon>Bacillota</taxon>
        <taxon>Bacilli</taxon>
        <taxon>Lactobacillales</taxon>
        <taxon>Streptococcaceae</taxon>
        <taxon>Streptococcus</taxon>
        <taxon>Streptococcus mitis group</taxon>
    </lineage>
</organism>
<feature type="domain" description="HAMP" evidence="14">
    <location>
        <begin position="35"/>
        <end position="87"/>
    </location>
</feature>
<dbReference type="GO" id="GO:0006355">
    <property type="term" value="P:regulation of DNA-templated transcription"/>
    <property type="evidence" value="ECO:0007669"/>
    <property type="project" value="InterPro"/>
</dbReference>
<feature type="transmembrane region" description="Helical" evidence="10">
    <location>
        <begin position="14"/>
        <end position="32"/>
    </location>
</feature>
<dbReference type="InterPro" id="IPR036097">
    <property type="entry name" value="HisK_dim/P_sf"/>
</dbReference>
<dbReference type="Gene3D" id="1.10.287.130">
    <property type="match status" value="1"/>
</dbReference>
<dbReference type="RefSeq" id="WP_153223706.1">
    <property type="nucleotide sequence ID" value="NZ_WIJP01000006.1"/>
</dbReference>
<dbReference type="SUPFAM" id="SSF55874">
    <property type="entry name" value="ATPase domain of HSP90 chaperone/DNA topoisomerase II/histidine kinase"/>
    <property type="match status" value="1"/>
</dbReference>
<dbReference type="EMBL" id="WIJP01000006">
    <property type="protein sequence ID" value="MQQ29730.1"/>
    <property type="molecule type" value="Genomic_DNA"/>
</dbReference>
<keyword evidence="4" id="KW-0597">Phosphoprotein</keyword>
<dbReference type="Gene3D" id="3.30.565.10">
    <property type="entry name" value="Histidine kinase-like ATPase, C-terminal domain"/>
    <property type="match status" value="1"/>
</dbReference>
<gene>
    <name evidence="15" type="primary">vicK</name>
    <name evidence="15" type="ORF">GEZ84_04990</name>
</gene>
<keyword evidence="10" id="KW-1133">Transmembrane helix</keyword>
<dbReference type="CDD" id="cd00075">
    <property type="entry name" value="HATPase"/>
    <property type="match status" value="1"/>
</dbReference>
<dbReference type="PROSITE" id="PS50113">
    <property type="entry name" value="PAC"/>
    <property type="match status" value="1"/>
</dbReference>
<dbReference type="InterPro" id="IPR050351">
    <property type="entry name" value="BphY/WalK/GraS-like"/>
</dbReference>
<protein>
    <recommendedName>
        <fullName evidence="3">histidine kinase</fullName>
        <ecNumber evidence="3">2.7.13.3</ecNumber>
    </recommendedName>
</protein>
<evidence type="ECO:0000256" key="7">
    <source>
        <dbReference type="ARBA" id="ARBA00023012"/>
    </source>
</evidence>
<dbReference type="InterPro" id="IPR003661">
    <property type="entry name" value="HisK_dim/P_dom"/>
</dbReference>
<dbReference type="SMART" id="SM00387">
    <property type="entry name" value="HATPase_c"/>
    <property type="match status" value="1"/>
</dbReference>
<evidence type="ECO:0000256" key="4">
    <source>
        <dbReference type="ARBA" id="ARBA00022553"/>
    </source>
</evidence>
<dbReference type="PROSITE" id="PS50109">
    <property type="entry name" value="HIS_KIN"/>
    <property type="match status" value="1"/>
</dbReference>
<dbReference type="PRINTS" id="PR00344">
    <property type="entry name" value="BCTRLSENSOR"/>
</dbReference>
<dbReference type="InterPro" id="IPR000014">
    <property type="entry name" value="PAS"/>
</dbReference>
<dbReference type="InterPro" id="IPR004358">
    <property type="entry name" value="Sig_transdc_His_kin-like_C"/>
</dbReference>
<feature type="coiled-coil region" evidence="9">
    <location>
        <begin position="68"/>
        <end position="95"/>
    </location>
</feature>
<dbReference type="Gene3D" id="3.30.450.20">
    <property type="entry name" value="PAS domain"/>
    <property type="match status" value="1"/>
</dbReference>
<dbReference type="InterPro" id="IPR013767">
    <property type="entry name" value="PAS_fold"/>
</dbReference>
<dbReference type="InterPro" id="IPR036890">
    <property type="entry name" value="HATPase_C_sf"/>
</dbReference>
<dbReference type="GO" id="GO:0000155">
    <property type="term" value="F:phosphorelay sensor kinase activity"/>
    <property type="evidence" value="ECO:0007669"/>
    <property type="project" value="InterPro"/>
</dbReference>
<dbReference type="Pfam" id="PF00512">
    <property type="entry name" value="HisKA"/>
    <property type="match status" value="1"/>
</dbReference>
<keyword evidence="10" id="KW-0812">Transmembrane</keyword>